<organism evidence="10 11">
    <name type="scientific">Paenirhodobacter populi</name>
    <dbReference type="NCBI Taxonomy" id="2306993"/>
    <lineage>
        <taxon>Bacteria</taxon>
        <taxon>Pseudomonadati</taxon>
        <taxon>Pseudomonadota</taxon>
        <taxon>Alphaproteobacteria</taxon>
        <taxon>Rhodobacterales</taxon>
        <taxon>Rhodobacter group</taxon>
        <taxon>Paenirhodobacter</taxon>
    </lineage>
</organism>
<reference evidence="11 13" key="2">
    <citation type="submission" date="2019-01" db="EMBL/GenBank/DDBJ databases">
        <authorList>
            <person name="Li Y."/>
        </authorList>
    </citation>
    <scope>NUCLEOTIDE SEQUENCE [LARGE SCALE GENOMIC DNA]</scope>
    <source>
        <strain evidence="10 11">07D10-4-3</strain>
        <strain evidence="7 14">2D-5</strain>
        <strain evidence="9 13">D19-10-3-21</strain>
        <strain evidence="8">SK2B-1</strain>
    </source>
</reference>
<feature type="domain" description="HTH marR-type" evidence="6">
    <location>
        <begin position="15"/>
        <end position="54"/>
    </location>
</feature>
<dbReference type="OrthoDB" id="7065657at2"/>
<keyword evidence="4" id="KW-0804">Transcription</keyword>
<dbReference type="EMBL" id="SAUY01000004">
    <property type="protein sequence ID" value="RWR33848.1"/>
    <property type="molecule type" value="Genomic_DNA"/>
</dbReference>
<protein>
    <submittedName>
        <fullName evidence="10">Sugar-binding transcriptional regulator</fullName>
    </submittedName>
</protein>
<accession>A0A443KLZ0</accession>
<dbReference type="Proteomes" id="UP000284451">
    <property type="component" value="Unassembled WGS sequence"/>
</dbReference>
<keyword evidence="14" id="KW-1185">Reference proteome</keyword>
<keyword evidence="3" id="KW-0238">DNA-binding</keyword>
<gene>
    <name evidence="10" type="ORF">D2T29_06200</name>
    <name evidence="8" type="ORF">D2T30_06870</name>
    <name evidence="9" type="ORF">D2T31_17855</name>
    <name evidence="7" type="ORF">D2T33_04525</name>
</gene>
<name>A0A443KLZ0_9RHOB</name>
<evidence type="ECO:0000313" key="8">
    <source>
        <dbReference type="EMBL" id="RWR22066.1"/>
    </source>
</evidence>
<evidence type="ECO:0000313" key="9">
    <source>
        <dbReference type="EMBL" id="RWR27143.1"/>
    </source>
</evidence>
<evidence type="ECO:0000313" key="14">
    <source>
        <dbReference type="Proteomes" id="UP000285710"/>
    </source>
</evidence>
<evidence type="ECO:0000256" key="2">
    <source>
        <dbReference type="ARBA" id="ARBA00023015"/>
    </source>
</evidence>
<dbReference type="SUPFAM" id="SSF100950">
    <property type="entry name" value="NagB/RpiA/CoA transferase-like"/>
    <property type="match status" value="1"/>
</dbReference>
<evidence type="ECO:0000313" key="13">
    <source>
        <dbReference type="Proteomes" id="UP000285295"/>
    </source>
</evidence>
<dbReference type="PANTHER" id="PTHR34294:SF1">
    <property type="entry name" value="TRANSCRIPTIONAL REGULATOR LSRR"/>
    <property type="match status" value="1"/>
</dbReference>
<feature type="domain" description="Sugar-binding" evidence="5">
    <location>
        <begin position="58"/>
        <end position="305"/>
    </location>
</feature>
<dbReference type="EMBL" id="SAUW01000003">
    <property type="protein sequence ID" value="RWR14473.1"/>
    <property type="molecule type" value="Genomic_DNA"/>
</dbReference>
<proteinExistence type="inferred from homology"/>
<evidence type="ECO:0000313" key="10">
    <source>
        <dbReference type="EMBL" id="RWR33848.1"/>
    </source>
</evidence>
<dbReference type="InterPro" id="IPR007324">
    <property type="entry name" value="Sugar-bd_dom_put"/>
</dbReference>
<dbReference type="Pfam" id="PF04198">
    <property type="entry name" value="Sugar-bind"/>
    <property type="match status" value="1"/>
</dbReference>
<dbReference type="Pfam" id="PF12802">
    <property type="entry name" value="MarR_2"/>
    <property type="match status" value="1"/>
</dbReference>
<dbReference type="GO" id="GO:0003677">
    <property type="term" value="F:DNA binding"/>
    <property type="evidence" value="ECO:0007669"/>
    <property type="project" value="UniProtKB-KW"/>
</dbReference>
<evidence type="ECO:0000313" key="11">
    <source>
        <dbReference type="Proteomes" id="UP000284451"/>
    </source>
</evidence>
<dbReference type="InterPro" id="IPR037171">
    <property type="entry name" value="NagB/RpiA_transferase-like"/>
</dbReference>
<evidence type="ECO:0000259" key="5">
    <source>
        <dbReference type="Pfam" id="PF04198"/>
    </source>
</evidence>
<evidence type="ECO:0000313" key="12">
    <source>
        <dbReference type="Proteomes" id="UP000284476"/>
    </source>
</evidence>
<dbReference type="Gene3D" id="3.40.50.1360">
    <property type="match status" value="1"/>
</dbReference>
<dbReference type="PANTHER" id="PTHR34294">
    <property type="entry name" value="TRANSCRIPTIONAL REGULATOR-RELATED"/>
    <property type="match status" value="1"/>
</dbReference>
<dbReference type="Gene3D" id="1.10.10.10">
    <property type="entry name" value="Winged helix-like DNA-binding domain superfamily/Winged helix DNA-binding domain"/>
    <property type="match status" value="1"/>
</dbReference>
<comment type="caution">
    <text evidence="10">The sequence shown here is derived from an EMBL/GenBank/DDBJ whole genome shotgun (WGS) entry which is preliminary data.</text>
</comment>
<reference evidence="11 12" key="1">
    <citation type="submission" date="2019-01" db="EMBL/GenBank/DDBJ databases">
        <title>Sinorhodobacter populi sp. nov. isolated from the symptomatic bark tissue of Populus euramericana canker.</title>
        <authorList>
            <person name="Xu G."/>
        </authorList>
    </citation>
    <scope>NUCLEOTIDE SEQUENCE [LARGE SCALE GENOMIC DNA]</scope>
    <source>
        <strain evidence="10 11">07D10-4-3</strain>
        <strain evidence="7 14">2D-5</strain>
        <strain evidence="9 13">D19-10-3-21</strain>
        <strain evidence="8 12">SK2B-1</strain>
    </source>
</reference>
<keyword evidence="2" id="KW-0805">Transcription regulation</keyword>
<dbReference type="Proteomes" id="UP000285710">
    <property type="component" value="Unassembled WGS sequence"/>
</dbReference>
<dbReference type="EMBL" id="SAUX01000024">
    <property type="protein sequence ID" value="RWR27143.1"/>
    <property type="molecule type" value="Genomic_DNA"/>
</dbReference>
<evidence type="ECO:0000259" key="6">
    <source>
        <dbReference type="Pfam" id="PF12802"/>
    </source>
</evidence>
<dbReference type="GO" id="GO:0030246">
    <property type="term" value="F:carbohydrate binding"/>
    <property type="evidence" value="ECO:0007669"/>
    <property type="project" value="InterPro"/>
</dbReference>
<dbReference type="RefSeq" id="WP_128183355.1">
    <property type="nucleotide sequence ID" value="NZ_JBHRSO010000005.1"/>
</dbReference>
<dbReference type="InterPro" id="IPR036388">
    <property type="entry name" value="WH-like_DNA-bd_sf"/>
</dbReference>
<dbReference type="EMBL" id="SAUZ01000006">
    <property type="protein sequence ID" value="RWR22066.1"/>
    <property type="molecule type" value="Genomic_DNA"/>
</dbReference>
<evidence type="ECO:0000256" key="1">
    <source>
        <dbReference type="ARBA" id="ARBA00010466"/>
    </source>
</evidence>
<dbReference type="InterPro" id="IPR051054">
    <property type="entry name" value="SorC_transcr_regulators"/>
</dbReference>
<evidence type="ECO:0000256" key="3">
    <source>
        <dbReference type="ARBA" id="ARBA00023125"/>
    </source>
</evidence>
<dbReference type="AlphaFoldDB" id="A0A443KLZ0"/>
<comment type="similarity">
    <text evidence="1">Belongs to the SorC transcriptional regulatory family.</text>
</comment>
<dbReference type="Proteomes" id="UP000284476">
    <property type="component" value="Unassembled WGS sequence"/>
</dbReference>
<dbReference type="GO" id="GO:0003700">
    <property type="term" value="F:DNA-binding transcription factor activity"/>
    <property type="evidence" value="ECO:0007669"/>
    <property type="project" value="InterPro"/>
</dbReference>
<evidence type="ECO:0000256" key="4">
    <source>
        <dbReference type="ARBA" id="ARBA00023163"/>
    </source>
</evidence>
<dbReference type="Proteomes" id="UP000285295">
    <property type="component" value="Unassembled WGS sequence"/>
</dbReference>
<accession>A0A443J269</accession>
<sequence>MRDDRKLEQAARAAWLSYVAGRTQDEIAQEMGVSRQTAQRLVAQAMAAGLVKVRIDHPLAQCLDLARQVKDRFGLRRVEVSPALAGMQGVAMAVADLIETELSRRDPITLAIGTGRHLRAGVAQMSRLDCPQHRIVSLTGNIAPDGSAALYNVLFSLSELVTARSFPLMVPVIATTAEEREAIHRQPGNIRVMEMARTADIALIGLGSMGPDAPIAKDGFLTVAEVMERRAQGAVGEILGNAYDIEGRFLPGNERVASARLPPPDRALIIAAASGAEKIDGICGALRGRLINGLITDETTARALLDR</sequence>
<accession>A0A443K369</accession>
<dbReference type="InterPro" id="IPR000835">
    <property type="entry name" value="HTH_MarR-typ"/>
</dbReference>
<accession>A0A443JNI8</accession>
<evidence type="ECO:0000313" key="7">
    <source>
        <dbReference type="EMBL" id="RWR14473.1"/>
    </source>
</evidence>